<keyword evidence="7" id="KW-1185">Reference proteome</keyword>
<dbReference type="Pfam" id="PF03466">
    <property type="entry name" value="LysR_substrate"/>
    <property type="match status" value="1"/>
</dbReference>
<proteinExistence type="inferred from homology"/>
<dbReference type="PANTHER" id="PTHR30126:SF4">
    <property type="entry name" value="LYSR FAMILY TRANSCRIPTIONAL REGULATOR"/>
    <property type="match status" value="1"/>
</dbReference>
<gene>
    <name evidence="6" type="ORF">EBB06_01890</name>
</gene>
<dbReference type="Gene3D" id="3.40.190.10">
    <property type="entry name" value="Periplasmic binding protein-like II"/>
    <property type="match status" value="2"/>
</dbReference>
<comment type="caution">
    <text evidence="6">The sequence shown here is derived from an EMBL/GenBank/DDBJ whole genome shotgun (WGS) entry which is preliminary data.</text>
</comment>
<evidence type="ECO:0000256" key="2">
    <source>
        <dbReference type="ARBA" id="ARBA00023015"/>
    </source>
</evidence>
<dbReference type="PANTHER" id="PTHR30126">
    <property type="entry name" value="HTH-TYPE TRANSCRIPTIONAL REGULATOR"/>
    <property type="match status" value="1"/>
</dbReference>
<evidence type="ECO:0000256" key="3">
    <source>
        <dbReference type="ARBA" id="ARBA00023125"/>
    </source>
</evidence>
<accession>A0ABY0FGS7</accession>
<dbReference type="RefSeq" id="WP_129210977.1">
    <property type="nucleotide sequence ID" value="NZ_REGR01000001.1"/>
</dbReference>
<dbReference type="Pfam" id="PF00126">
    <property type="entry name" value="HTH_1"/>
    <property type="match status" value="1"/>
</dbReference>
<keyword evidence="3" id="KW-0238">DNA-binding</keyword>
<sequence length="299" mass="31935">MKLSLDAMAVLDAIEREGSFAAAAQALCRVPSTITYTIQKLEQDLGATLFDRSGHRARLTEAGRLLLDEGRRLLDAAAVLEERLQRQNTGWEGELRVSLGETVPFDSLVALIADFDALAAPTRLRFDRDAGGGVWEALEGGRADLALGAPESAQSGHLQQKPLGTLDFAFVVAPGHPLAAASEPIPPAELRRHRTVAIADTSRHPLARGASIPGGQPILSVATLAEKLALIAAGLGCGFVPRKLAAPSIACGRLVEKAVGEPRPPLRLYYAWKETEPGNTLSWFLNRLAESETRTALLC</sequence>
<dbReference type="PROSITE" id="PS50931">
    <property type="entry name" value="HTH_LYSR"/>
    <property type="match status" value="1"/>
</dbReference>
<evidence type="ECO:0000313" key="7">
    <source>
        <dbReference type="Proteomes" id="UP000290682"/>
    </source>
</evidence>
<comment type="similarity">
    <text evidence="1">Belongs to the LysR transcriptional regulatory family.</text>
</comment>
<dbReference type="InterPro" id="IPR036390">
    <property type="entry name" value="WH_DNA-bd_sf"/>
</dbReference>
<feature type="domain" description="HTH lysR-type" evidence="5">
    <location>
        <begin position="3"/>
        <end position="60"/>
    </location>
</feature>
<keyword evidence="4" id="KW-0804">Transcription</keyword>
<dbReference type="SUPFAM" id="SSF46785">
    <property type="entry name" value="Winged helix' DNA-binding domain"/>
    <property type="match status" value="1"/>
</dbReference>
<dbReference type="InterPro" id="IPR036388">
    <property type="entry name" value="WH-like_DNA-bd_sf"/>
</dbReference>
<dbReference type="InterPro" id="IPR000847">
    <property type="entry name" value="LysR_HTH_N"/>
</dbReference>
<organism evidence="6 7">
    <name type="scientific">Crenobacter cavernae</name>
    <dbReference type="NCBI Taxonomy" id="2290923"/>
    <lineage>
        <taxon>Bacteria</taxon>
        <taxon>Pseudomonadati</taxon>
        <taxon>Pseudomonadota</taxon>
        <taxon>Betaproteobacteria</taxon>
        <taxon>Neisseriales</taxon>
        <taxon>Neisseriaceae</taxon>
        <taxon>Crenobacter</taxon>
    </lineage>
</organism>
<name>A0ABY0FGS7_9NEIS</name>
<protein>
    <submittedName>
        <fullName evidence="6">LysR family transcriptional regulator</fullName>
    </submittedName>
</protein>
<evidence type="ECO:0000313" key="6">
    <source>
        <dbReference type="EMBL" id="RXZ45585.1"/>
    </source>
</evidence>
<dbReference type="InterPro" id="IPR005119">
    <property type="entry name" value="LysR_subst-bd"/>
</dbReference>
<reference evidence="6 7" key="1">
    <citation type="submission" date="2018-10" db="EMBL/GenBank/DDBJ databases">
        <title>Draft genome of Fastidiocella sp. strain 375T, a bacterium isolated from a karstic cave dripping water.</title>
        <authorList>
            <person name="Coelho C."/>
            <person name="Verissimo A."/>
            <person name="Tiago I."/>
        </authorList>
    </citation>
    <scope>NUCLEOTIDE SEQUENCE [LARGE SCALE GENOMIC DNA]</scope>
    <source>
        <strain evidence="6 7">CAVE-375</strain>
    </source>
</reference>
<dbReference type="EMBL" id="REGR01000001">
    <property type="protein sequence ID" value="RXZ45585.1"/>
    <property type="molecule type" value="Genomic_DNA"/>
</dbReference>
<dbReference type="SUPFAM" id="SSF53850">
    <property type="entry name" value="Periplasmic binding protein-like II"/>
    <property type="match status" value="1"/>
</dbReference>
<dbReference type="Gene3D" id="1.10.10.10">
    <property type="entry name" value="Winged helix-like DNA-binding domain superfamily/Winged helix DNA-binding domain"/>
    <property type="match status" value="1"/>
</dbReference>
<evidence type="ECO:0000259" key="5">
    <source>
        <dbReference type="PROSITE" id="PS50931"/>
    </source>
</evidence>
<evidence type="ECO:0000256" key="4">
    <source>
        <dbReference type="ARBA" id="ARBA00023163"/>
    </source>
</evidence>
<evidence type="ECO:0000256" key="1">
    <source>
        <dbReference type="ARBA" id="ARBA00009437"/>
    </source>
</evidence>
<dbReference type="Proteomes" id="UP000290682">
    <property type="component" value="Unassembled WGS sequence"/>
</dbReference>
<keyword evidence="2" id="KW-0805">Transcription regulation</keyword>